<dbReference type="EMBL" id="BMAW01131032">
    <property type="protein sequence ID" value="GFU37566.1"/>
    <property type="molecule type" value="Genomic_DNA"/>
</dbReference>
<protein>
    <submittedName>
        <fullName evidence="1">Uncharacterized protein</fullName>
    </submittedName>
</protein>
<sequence length="104" mass="11761">MHNLVVVTEHSHIPLSPSSVLNPWAETSKVKFSERISLFCWDESLYFSVELACLKTEPMETVSSSQSPDAQTRVQDVIIEKGSLNMKHLVEEWLETGVGWTCPK</sequence>
<comment type="caution">
    <text evidence="1">The sequence shown here is derived from an EMBL/GenBank/DDBJ whole genome shotgun (WGS) entry which is preliminary data.</text>
</comment>
<evidence type="ECO:0000313" key="1">
    <source>
        <dbReference type="EMBL" id="GFU37566.1"/>
    </source>
</evidence>
<organism evidence="1 2">
    <name type="scientific">Nephila pilipes</name>
    <name type="common">Giant wood spider</name>
    <name type="synonym">Nephila maculata</name>
    <dbReference type="NCBI Taxonomy" id="299642"/>
    <lineage>
        <taxon>Eukaryota</taxon>
        <taxon>Metazoa</taxon>
        <taxon>Ecdysozoa</taxon>
        <taxon>Arthropoda</taxon>
        <taxon>Chelicerata</taxon>
        <taxon>Arachnida</taxon>
        <taxon>Araneae</taxon>
        <taxon>Araneomorphae</taxon>
        <taxon>Entelegynae</taxon>
        <taxon>Araneoidea</taxon>
        <taxon>Nephilidae</taxon>
        <taxon>Nephila</taxon>
    </lineage>
</organism>
<dbReference type="AlphaFoldDB" id="A0A8X6QQK1"/>
<evidence type="ECO:0000313" key="2">
    <source>
        <dbReference type="Proteomes" id="UP000887013"/>
    </source>
</evidence>
<name>A0A8X6QQK1_NEPPI</name>
<reference evidence="1" key="1">
    <citation type="submission" date="2020-08" db="EMBL/GenBank/DDBJ databases">
        <title>Multicomponent nature underlies the extraordinary mechanical properties of spider dragline silk.</title>
        <authorList>
            <person name="Kono N."/>
            <person name="Nakamura H."/>
            <person name="Mori M."/>
            <person name="Yoshida Y."/>
            <person name="Ohtoshi R."/>
            <person name="Malay A.D."/>
            <person name="Moran D.A.P."/>
            <person name="Tomita M."/>
            <person name="Numata K."/>
            <person name="Arakawa K."/>
        </authorList>
    </citation>
    <scope>NUCLEOTIDE SEQUENCE</scope>
</reference>
<dbReference type="Proteomes" id="UP000887013">
    <property type="component" value="Unassembled WGS sequence"/>
</dbReference>
<proteinExistence type="predicted"/>
<gene>
    <name evidence="1" type="ORF">NPIL_674211</name>
</gene>
<keyword evidence="2" id="KW-1185">Reference proteome</keyword>
<accession>A0A8X6QQK1</accession>